<proteinExistence type="inferred from homology"/>
<dbReference type="EMBL" id="JBHSMA010000001">
    <property type="protein sequence ID" value="MFC5407814.1"/>
    <property type="molecule type" value="Genomic_DNA"/>
</dbReference>
<comment type="caution">
    <text evidence="5">The sequence shown here is derived from an EMBL/GenBank/DDBJ whole genome shotgun (WGS) entry which is preliminary data.</text>
</comment>
<dbReference type="SUPFAM" id="SSF75005">
    <property type="entry name" value="Arabinanase/levansucrase/invertase"/>
    <property type="match status" value="1"/>
</dbReference>
<organism evidence="5 6">
    <name type="scientific">Larkinella bovis</name>
    <dbReference type="NCBI Taxonomy" id="683041"/>
    <lineage>
        <taxon>Bacteria</taxon>
        <taxon>Pseudomonadati</taxon>
        <taxon>Bacteroidota</taxon>
        <taxon>Cytophagia</taxon>
        <taxon>Cytophagales</taxon>
        <taxon>Spirosomataceae</taxon>
        <taxon>Larkinella</taxon>
    </lineage>
</organism>
<evidence type="ECO:0000256" key="3">
    <source>
        <dbReference type="ARBA" id="ARBA00023295"/>
    </source>
</evidence>
<protein>
    <submittedName>
        <fullName evidence="5">Family 43 glycosylhydrolase</fullName>
    </submittedName>
</protein>
<evidence type="ECO:0000256" key="2">
    <source>
        <dbReference type="ARBA" id="ARBA00022801"/>
    </source>
</evidence>
<accession>A0ABW0I393</accession>
<dbReference type="InterPro" id="IPR023296">
    <property type="entry name" value="Glyco_hydro_beta-prop_sf"/>
</dbReference>
<comment type="similarity">
    <text evidence="1 4">Belongs to the glycosyl hydrolase 43 family.</text>
</comment>
<dbReference type="PANTHER" id="PTHR35279:SF1">
    <property type="entry name" value="ARABINANASE_LEVANSUCRASE_INVERTASE"/>
    <property type="match status" value="1"/>
</dbReference>
<keyword evidence="2 4" id="KW-0378">Hydrolase</keyword>
<keyword evidence="3 4" id="KW-0326">Glycosidase</keyword>
<reference evidence="6" key="1">
    <citation type="journal article" date="2019" name="Int. J. Syst. Evol. Microbiol.">
        <title>The Global Catalogue of Microorganisms (GCM) 10K type strain sequencing project: providing services to taxonomists for standard genome sequencing and annotation.</title>
        <authorList>
            <consortium name="The Broad Institute Genomics Platform"/>
            <consortium name="The Broad Institute Genome Sequencing Center for Infectious Disease"/>
            <person name="Wu L."/>
            <person name="Ma J."/>
        </authorList>
    </citation>
    <scope>NUCLEOTIDE SEQUENCE [LARGE SCALE GENOMIC DNA]</scope>
    <source>
        <strain evidence="6">CCUG 55250</strain>
    </source>
</reference>
<sequence>MKYYFVGLPVCLILLLTVSSGWLHLPERDQKEGAKMMYGDSSRLGRPYAKDPHVISYKGRYLMYFSVPAFTDSSGVKHGWGIGVAESRNLIDWRKIAEIPPVADYEKAGICAPGALVKEGKVHLFYQTYGGGPKDAICHAWSEDGIHFTRNATNPIFRPTGSWNCGRAIDAEVYRFKNQYFLYFATRDPGYKKQMLGVAVTPLKTSFNREEWKQLSTDGSILKPELPWEGECIEGASIIERNGELVMFYAGAYNNWPQQIGVASSKDGLHWERQQTAPFLKNGEPGDWNTSESGHPHVFEDRHHQTYLFYQGNNDKGHTWFLSNEKLVWKGTRPGLARRP</sequence>
<evidence type="ECO:0000313" key="6">
    <source>
        <dbReference type="Proteomes" id="UP001596106"/>
    </source>
</evidence>
<dbReference type="Proteomes" id="UP001596106">
    <property type="component" value="Unassembled WGS sequence"/>
</dbReference>
<gene>
    <name evidence="5" type="ORF">ACFPMF_00740</name>
</gene>
<dbReference type="InterPro" id="IPR006710">
    <property type="entry name" value="Glyco_hydro_43"/>
</dbReference>
<evidence type="ECO:0000256" key="4">
    <source>
        <dbReference type="RuleBase" id="RU361187"/>
    </source>
</evidence>
<keyword evidence="6" id="KW-1185">Reference proteome</keyword>
<dbReference type="Pfam" id="PF04616">
    <property type="entry name" value="Glyco_hydro_43"/>
    <property type="match status" value="1"/>
</dbReference>
<evidence type="ECO:0000256" key="1">
    <source>
        <dbReference type="ARBA" id="ARBA00009865"/>
    </source>
</evidence>
<dbReference type="PANTHER" id="PTHR35279">
    <property type="match status" value="1"/>
</dbReference>
<name>A0ABW0I393_9BACT</name>
<evidence type="ECO:0000313" key="5">
    <source>
        <dbReference type="EMBL" id="MFC5407814.1"/>
    </source>
</evidence>
<dbReference type="RefSeq" id="WP_379840502.1">
    <property type="nucleotide sequence ID" value="NZ_JBHSMA010000001.1"/>
</dbReference>
<dbReference type="Gene3D" id="2.115.10.20">
    <property type="entry name" value="Glycosyl hydrolase domain, family 43"/>
    <property type="match status" value="2"/>
</dbReference>